<organism evidence="8 9">
    <name type="scientific">Candidatus Opimibacter skivensis</name>
    <dbReference type="NCBI Taxonomy" id="2982028"/>
    <lineage>
        <taxon>Bacteria</taxon>
        <taxon>Pseudomonadati</taxon>
        <taxon>Bacteroidota</taxon>
        <taxon>Saprospiria</taxon>
        <taxon>Saprospirales</taxon>
        <taxon>Saprospiraceae</taxon>
        <taxon>Candidatus Opimibacter</taxon>
    </lineage>
</organism>
<evidence type="ECO:0000256" key="2">
    <source>
        <dbReference type="ARBA" id="ARBA00022730"/>
    </source>
</evidence>
<protein>
    <recommendedName>
        <fullName evidence="6 7">Large ribosomal subunit protein uL18</fullName>
    </recommendedName>
</protein>
<dbReference type="CDD" id="cd00432">
    <property type="entry name" value="Ribosomal_L18_L5e"/>
    <property type="match status" value="1"/>
</dbReference>
<dbReference type="Gene3D" id="3.30.420.100">
    <property type="match status" value="1"/>
</dbReference>
<dbReference type="NCBIfam" id="TIGR00060">
    <property type="entry name" value="L18_bact"/>
    <property type="match status" value="1"/>
</dbReference>
<dbReference type="GO" id="GO:0022625">
    <property type="term" value="C:cytosolic large ribosomal subunit"/>
    <property type="evidence" value="ECO:0007669"/>
    <property type="project" value="TreeGrafter"/>
</dbReference>
<keyword evidence="3 7" id="KW-0694">RNA-binding</keyword>
<reference evidence="8 9" key="1">
    <citation type="submission" date="2020-10" db="EMBL/GenBank/DDBJ databases">
        <title>Connecting structure to function with the recovery of over 1000 high-quality activated sludge metagenome-assembled genomes encoding full-length rRNA genes using long-read sequencing.</title>
        <authorList>
            <person name="Singleton C.M."/>
            <person name="Petriglieri F."/>
            <person name="Kristensen J.M."/>
            <person name="Kirkegaard R.H."/>
            <person name="Michaelsen T.Y."/>
            <person name="Andersen M.H."/>
            <person name="Karst S.M."/>
            <person name="Dueholm M.S."/>
            <person name="Nielsen P.H."/>
            <person name="Albertsen M."/>
        </authorList>
    </citation>
    <scope>NUCLEOTIDE SEQUENCE [LARGE SCALE GENOMIC DNA]</scope>
    <source>
        <strain evidence="8">Ribe_18-Q3-R11-54_MAXAC.273</strain>
    </source>
</reference>
<dbReference type="PANTHER" id="PTHR12899">
    <property type="entry name" value="39S RIBOSOMAL PROTEIN L18, MITOCHONDRIAL"/>
    <property type="match status" value="1"/>
</dbReference>
<keyword evidence="5 7" id="KW-0687">Ribonucleoprotein</keyword>
<dbReference type="GO" id="GO:0006412">
    <property type="term" value="P:translation"/>
    <property type="evidence" value="ECO:0007669"/>
    <property type="project" value="UniProtKB-UniRule"/>
</dbReference>
<dbReference type="InterPro" id="IPR057268">
    <property type="entry name" value="Ribosomal_L18"/>
</dbReference>
<proteinExistence type="inferred from homology"/>
<comment type="similarity">
    <text evidence="1 7">Belongs to the universal ribosomal protein uL18 family.</text>
</comment>
<dbReference type="EMBL" id="JADKGY010000029">
    <property type="protein sequence ID" value="MBK9984352.1"/>
    <property type="molecule type" value="Genomic_DNA"/>
</dbReference>
<comment type="caution">
    <text evidence="8">The sequence shown here is derived from an EMBL/GenBank/DDBJ whole genome shotgun (WGS) entry which is preliminary data.</text>
</comment>
<dbReference type="Proteomes" id="UP000808337">
    <property type="component" value="Unassembled WGS sequence"/>
</dbReference>
<evidence type="ECO:0000256" key="5">
    <source>
        <dbReference type="ARBA" id="ARBA00023274"/>
    </source>
</evidence>
<keyword evidence="2 7" id="KW-0699">rRNA-binding</keyword>
<dbReference type="SUPFAM" id="SSF53137">
    <property type="entry name" value="Translational machinery components"/>
    <property type="match status" value="1"/>
</dbReference>
<dbReference type="GO" id="GO:0008097">
    <property type="term" value="F:5S rRNA binding"/>
    <property type="evidence" value="ECO:0007669"/>
    <property type="project" value="TreeGrafter"/>
</dbReference>
<dbReference type="FunFam" id="3.30.420.100:FF:000001">
    <property type="entry name" value="50S ribosomal protein L18"/>
    <property type="match status" value="1"/>
</dbReference>
<evidence type="ECO:0000256" key="4">
    <source>
        <dbReference type="ARBA" id="ARBA00022980"/>
    </source>
</evidence>
<dbReference type="Pfam" id="PF00861">
    <property type="entry name" value="Ribosomal_L18p"/>
    <property type="match status" value="1"/>
</dbReference>
<gene>
    <name evidence="7 8" type="primary">rplR</name>
    <name evidence="8" type="ORF">IPP15_18630</name>
</gene>
<evidence type="ECO:0000256" key="6">
    <source>
        <dbReference type="ARBA" id="ARBA00035197"/>
    </source>
</evidence>
<dbReference type="GO" id="GO:0003735">
    <property type="term" value="F:structural constituent of ribosome"/>
    <property type="evidence" value="ECO:0007669"/>
    <property type="project" value="InterPro"/>
</dbReference>
<dbReference type="InterPro" id="IPR004389">
    <property type="entry name" value="Ribosomal_uL18_bac-type"/>
</dbReference>
<dbReference type="AlphaFoldDB" id="A0A9D7SYL8"/>
<comment type="function">
    <text evidence="7">This is one of the proteins that bind and probably mediate the attachment of the 5S RNA into the large ribosomal subunit, where it forms part of the central protuberance.</text>
</comment>
<sequence>MALTKIARRKRIHYRIRKKMEGTTARPRLSVYRSNKQIYCQLIDDNNGTTLAAAASTDESVAGANKTELASKVGELIGTRAKAMNISEVVFDRGGYLFHGRVKALAEGARNAGLKF</sequence>
<evidence type="ECO:0000313" key="8">
    <source>
        <dbReference type="EMBL" id="MBK9984352.1"/>
    </source>
</evidence>
<keyword evidence="4 7" id="KW-0689">Ribosomal protein</keyword>
<name>A0A9D7SYL8_9BACT</name>
<dbReference type="InterPro" id="IPR005484">
    <property type="entry name" value="Ribosomal_uL18_bac/plant/anim"/>
</dbReference>
<evidence type="ECO:0000256" key="1">
    <source>
        <dbReference type="ARBA" id="ARBA00007116"/>
    </source>
</evidence>
<dbReference type="HAMAP" id="MF_01337_B">
    <property type="entry name" value="Ribosomal_uL18_B"/>
    <property type="match status" value="1"/>
</dbReference>
<evidence type="ECO:0000256" key="7">
    <source>
        <dbReference type="HAMAP-Rule" id="MF_01337"/>
    </source>
</evidence>
<evidence type="ECO:0000256" key="3">
    <source>
        <dbReference type="ARBA" id="ARBA00022884"/>
    </source>
</evidence>
<dbReference type="PANTHER" id="PTHR12899:SF3">
    <property type="entry name" value="LARGE RIBOSOMAL SUBUNIT PROTEIN UL18M"/>
    <property type="match status" value="1"/>
</dbReference>
<accession>A0A9D7SYL8</accession>
<evidence type="ECO:0000313" key="9">
    <source>
        <dbReference type="Proteomes" id="UP000808337"/>
    </source>
</evidence>
<comment type="subunit">
    <text evidence="7">Part of the 50S ribosomal subunit; part of the 5S rRNA/L5/L18/L25 subcomplex. Contacts the 5S and 23S rRNAs.</text>
</comment>